<dbReference type="Proteomes" id="UP001597046">
    <property type="component" value="Unassembled WGS sequence"/>
</dbReference>
<evidence type="ECO:0000313" key="2">
    <source>
        <dbReference type="Proteomes" id="UP001597046"/>
    </source>
</evidence>
<sequence>MAVRDWHGTPANVAPEEHHDIGWFSLEEFPPPGHPLLRAILVDVIRDSDLAAKAPDRGAHVRVADPQHG</sequence>
<reference evidence="2" key="1">
    <citation type="journal article" date="2019" name="Int. J. Syst. Evol. Microbiol.">
        <title>The Global Catalogue of Microorganisms (GCM) 10K type strain sequencing project: providing services to taxonomists for standard genome sequencing and annotation.</title>
        <authorList>
            <consortium name="The Broad Institute Genomics Platform"/>
            <consortium name="The Broad Institute Genome Sequencing Center for Infectious Disease"/>
            <person name="Wu L."/>
            <person name="Ma J."/>
        </authorList>
    </citation>
    <scope>NUCLEOTIDE SEQUENCE [LARGE SCALE GENOMIC DNA]</scope>
    <source>
        <strain evidence="2">CCUG 57508</strain>
    </source>
</reference>
<proteinExistence type="predicted"/>
<comment type="caution">
    <text evidence="1">The sequence shown here is derived from an EMBL/GenBank/DDBJ whole genome shotgun (WGS) entry which is preliminary data.</text>
</comment>
<dbReference type="RefSeq" id="WP_386050927.1">
    <property type="nucleotide sequence ID" value="NZ_JBHTKH010000001.1"/>
</dbReference>
<name>A0ABW3MSK7_9MICO</name>
<evidence type="ECO:0008006" key="3">
    <source>
        <dbReference type="Google" id="ProtNLM"/>
    </source>
</evidence>
<gene>
    <name evidence="1" type="ORF">ACFQ2V_04010</name>
</gene>
<keyword evidence="2" id="KW-1185">Reference proteome</keyword>
<accession>A0ABW3MSK7</accession>
<evidence type="ECO:0000313" key="1">
    <source>
        <dbReference type="EMBL" id="MFD1053461.1"/>
    </source>
</evidence>
<dbReference type="EMBL" id="JBHTKH010000001">
    <property type="protein sequence ID" value="MFD1053461.1"/>
    <property type="molecule type" value="Genomic_DNA"/>
</dbReference>
<organism evidence="1 2">
    <name type="scientific">Terrabacter terrigena</name>
    <dbReference type="NCBI Taxonomy" id="574718"/>
    <lineage>
        <taxon>Bacteria</taxon>
        <taxon>Bacillati</taxon>
        <taxon>Actinomycetota</taxon>
        <taxon>Actinomycetes</taxon>
        <taxon>Micrococcales</taxon>
        <taxon>Intrasporangiaceae</taxon>
        <taxon>Terrabacter</taxon>
    </lineage>
</organism>
<protein>
    <recommendedName>
        <fullName evidence="3">NUDIX hydrolase</fullName>
    </recommendedName>
</protein>